<name>A0A812A031_9EURY</name>
<dbReference type="Gene3D" id="2.60.169.10">
    <property type="entry name" value="Microviridae F protein"/>
    <property type="match status" value="2"/>
</dbReference>
<evidence type="ECO:0000313" key="3">
    <source>
        <dbReference type="Proteomes" id="UP000614580"/>
    </source>
</evidence>
<accession>A0A812A031</accession>
<comment type="similarity">
    <text evidence="1">Belongs to the microviridae F protein family.</text>
</comment>
<evidence type="ECO:0000256" key="1">
    <source>
        <dbReference type="ARBA" id="ARBA00009963"/>
    </source>
</evidence>
<dbReference type="InterPro" id="IPR037002">
    <property type="entry name" value="Microviridae_protein_F_sf"/>
</dbReference>
<organism evidence="2 3">
    <name type="scientific">Candidatus Argoarchaeum ethanivorans</name>
    <dbReference type="NCBI Taxonomy" id="2608793"/>
    <lineage>
        <taxon>Archaea</taxon>
        <taxon>Methanobacteriati</taxon>
        <taxon>Methanobacteriota</taxon>
        <taxon>Stenosarchaea group</taxon>
        <taxon>Methanomicrobia</taxon>
        <taxon>Methanosarcinales</taxon>
        <taxon>Methanosarcinales incertae sedis</taxon>
        <taxon>GOM Arc I cluster</taxon>
        <taxon>Candidatus Argoarchaeum</taxon>
    </lineage>
</organism>
<gene>
    <name evidence="2" type="ORF">DNFNHJIP_00514</name>
</gene>
<comment type="caution">
    <text evidence="2">The sequence shown here is derived from an EMBL/GenBank/DDBJ whole genome shotgun (WGS) entry which is preliminary data.</text>
</comment>
<protein>
    <submittedName>
        <fullName evidence="2">Capsid protein (F protein)</fullName>
    </submittedName>
</protein>
<dbReference type="AlphaFoldDB" id="A0A812A031"/>
<proteinExistence type="inferred from homology"/>
<dbReference type="GO" id="GO:0005198">
    <property type="term" value="F:structural molecule activity"/>
    <property type="evidence" value="ECO:0007669"/>
    <property type="project" value="InterPro"/>
</dbReference>
<dbReference type="InterPro" id="IPR016184">
    <property type="entry name" value="Capsid/spike_ssDNA_virus"/>
</dbReference>
<dbReference type="Pfam" id="PF02305">
    <property type="entry name" value="Phage_F"/>
    <property type="match status" value="1"/>
</dbReference>
<reference evidence="2" key="1">
    <citation type="submission" date="2020-12" db="EMBL/GenBank/DDBJ databases">
        <authorList>
            <person name="Hahn C.J."/>
            <person name="Laso-Perez R."/>
            <person name="Vulcano F."/>
            <person name="Vaziourakis K.-M."/>
            <person name="Stokke R."/>
            <person name="Steen I.H."/>
            <person name="Teske A."/>
            <person name="Boetius A."/>
            <person name="Liebeke M."/>
            <person name="Amann R."/>
            <person name="Knittel K."/>
        </authorList>
    </citation>
    <scope>NUCLEOTIDE SEQUENCE</scope>
    <source>
        <strain evidence="2">Gfbio:c6db26ca-90af-429b-aeed-0e3e8aed0b5e:GoM-Arc1_AMV-AAA_792_C10</strain>
    </source>
</reference>
<dbReference type="InterPro" id="IPR003514">
    <property type="entry name" value="Microviridae_protein_F"/>
</dbReference>
<sequence>MKRSKFSLSHYRLTTLDMGRLIPLTWFEALPGDSVQHATSCLIRATPLLAPVMHPVRVRIHHFYVPNRLMWEDWEDFITGGDDGAQKPETPYLSLSEVIEGSLHDQMGVPVGDYTSNPLEVSALPYRAYNMIYNEHYRDQDLIDELEIGKESGEDLETTTDIKHVSWEKDYFTTARPWEQKGNQVTIPIGESANVVGDGAPTFREAGGGGSLLGLNHNAGDANVNWGQNGSASGRAEWNDPNLLADLSTATGITVNDLRLALSIQRYQEARAKFGSRYVEYLRHLGIRASDQRLMNPEYLGGGRQTIQFSEIIQTAPDPLEQGTEVGTLRGHGIAAMRTNRYRRFFEEHGVVMTFMSVIPKTVYTSSLHKKWSRQIKEDYFQKELQFIGEQEVHNREIQANHTEPGGVFGYQQRYDEYRTIPSSVAGEFNSIQDHWHYARQFSGDVALNQSFVESVPTKRPNASQETDVLYIMANHSIQARRQLAKYPKPRTF</sequence>
<evidence type="ECO:0000313" key="2">
    <source>
        <dbReference type="EMBL" id="CAD7767107.1"/>
    </source>
</evidence>
<dbReference type="EMBL" id="CAJHZY010000058">
    <property type="protein sequence ID" value="CAD7767107.1"/>
    <property type="molecule type" value="Genomic_DNA"/>
</dbReference>
<dbReference type="SUPFAM" id="SSF88645">
    <property type="entry name" value="ssDNA viruses"/>
    <property type="match status" value="1"/>
</dbReference>
<dbReference type="Proteomes" id="UP000614580">
    <property type="component" value="Unassembled WGS sequence"/>
</dbReference>